<gene>
    <name evidence="1" type="ORF">F0460_06135</name>
</gene>
<dbReference type="AlphaFoldDB" id="A0A5M6CPU2"/>
<keyword evidence="2" id="KW-1185">Reference proteome</keyword>
<proteinExistence type="predicted"/>
<dbReference type="SUPFAM" id="SSF54593">
    <property type="entry name" value="Glyoxalase/Bleomycin resistance protein/Dihydroxybiphenyl dioxygenase"/>
    <property type="match status" value="1"/>
</dbReference>
<name>A0A5M6CPU2_9FLAO</name>
<comment type="caution">
    <text evidence="1">The sequence shown here is derived from an EMBL/GenBank/DDBJ whole genome shotgun (WGS) entry which is preliminary data.</text>
</comment>
<protein>
    <recommendedName>
        <fullName evidence="3">VOC domain-containing protein</fullName>
    </recommendedName>
</protein>
<dbReference type="Proteomes" id="UP000325141">
    <property type="component" value="Unassembled WGS sequence"/>
</dbReference>
<evidence type="ECO:0000313" key="1">
    <source>
        <dbReference type="EMBL" id="KAA5536002.1"/>
    </source>
</evidence>
<dbReference type="EMBL" id="VWSG01000003">
    <property type="protein sequence ID" value="KAA5536002.1"/>
    <property type="molecule type" value="Genomic_DNA"/>
</dbReference>
<organism evidence="1 2">
    <name type="scientific">Paenimyroides baculatum</name>
    <dbReference type="NCBI Taxonomy" id="2608000"/>
    <lineage>
        <taxon>Bacteria</taxon>
        <taxon>Pseudomonadati</taxon>
        <taxon>Bacteroidota</taxon>
        <taxon>Flavobacteriia</taxon>
        <taxon>Flavobacteriales</taxon>
        <taxon>Flavobacteriaceae</taxon>
        <taxon>Paenimyroides</taxon>
    </lineage>
</organism>
<dbReference type="Gene3D" id="3.10.180.10">
    <property type="entry name" value="2,3-Dihydroxybiphenyl 1,2-Dioxygenase, domain 1"/>
    <property type="match status" value="1"/>
</dbReference>
<sequence>MNFTKLVPNIFYENIQDGIELFVDCLTFTMGYSDLNSDNPCCIVEKDNLQVFLHQNKEYADKDRPEIRLHTNNIDEVYEKVANTHKKFLHPNLKGVTMRPWGAKEFALLDATNVCIIIQQW</sequence>
<dbReference type="InterPro" id="IPR029068">
    <property type="entry name" value="Glyas_Bleomycin-R_OHBP_Dase"/>
</dbReference>
<evidence type="ECO:0000313" key="2">
    <source>
        <dbReference type="Proteomes" id="UP000325141"/>
    </source>
</evidence>
<reference evidence="1 2" key="1">
    <citation type="submission" date="2019-09" db="EMBL/GenBank/DDBJ databases">
        <title>Genome sequence and assembly of Flavobacterium sp.</title>
        <authorList>
            <person name="Chhetri G."/>
        </authorList>
    </citation>
    <scope>NUCLEOTIDE SEQUENCE [LARGE SCALE GENOMIC DNA]</scope>
    <source>
        <strain evidence="1 2">SNL9</strain>
    </source>
</reference>
<accession>A0A5M6CPU2</accession>
<dbReference type="RefSeq" id="WP_150011292.1">
    <property type="nucleotide sequence ID" value="NZ_VWSG01000003.1"/>
</dbReference>
<evidence type="ECO:0008006" key="3">
    <source>
        <dbReference type="Google" id="ProtNLM"/>
    </source>
</evidence>